<dbReference type="EMBL" id="CYYR01000021">
    <property type="protein sequence ID" value="CUO30204.1"/>
    <property type="molecule type" value="Genomic_DNA"/>
</dbReference>
<dbReference type="PANTHER" id="PTHR35788">
    <property type="entry name" value="EXPORTED PROTEIN-RELATED"/>
    <property type="match status" value="1"/>
</dbReference>
<evidence type="ECO:0000259" key="3">
    <source>
        <dbReference type="SMART" id="SM01208"/>
    </source>
</evidence>
<evidence type="ECO:0000256" key="2">
    <source>
        <dbReference type="SAM" id="SignalP"/>
    </source>
</evidence>
<gene>
    <name evidence="5" type="ORF">ERS852392_02760</name>
    <name evidence="4" type="ORF">RIL183_27991</name>
</gene>
<evidence type="ECO:0000313" key="5">
    <source>
        <dbReference type="EMBL" id="CUO30204.1"/>
    </source>
</evidence>
<dbReference type="EMBL" id="CVRS01000087">
    <property type="protein sequence ID" value="CRL40980.1"/>
    <property type="molecule type" value="Genomic_DNA"/>
</dbReference>
<dbReference type="Proteomes" id="UP000049828">
    <property type="component" value="Unassembled WGS sequence"/>
</dbReference>
<dbReference type="InterPro" id="IPR007391">
    <property type="entry name" value="Vancomycin_resist_VanW"/>
</dbReference>
<reference evidence="6" key="2">
    <citation type="submission" date="2015-05" db="EMBL/GenBank/DDBJ databases">
        <authorList>
            <consortium name="Pathogen Informatics"/>
        </authorList>
    </citation>
    <scope>NUCLEOTIDE SEQUENCE [LARGE SCALE GENOMIC DNA]</scope>
    <source>
        <strain evidence="5 7">2789STDY5608835</strain>
        <strain evidence="6">L1-83</strain>
    </source>
</reference>
<dbReference type="AlphaFoldDB" id="A0A0M6WTH9"/>
<dbReference type="InterPro" id="IPR022029">
    <property type="entry name" value="YoaR-like_PG-bd"/>
</dbReference>
<dbReference type="Pfam" id="PF04294">
    <property type="entry name" value="VanW"/>
    <property type="match status" value="1"/>
</dbReference>
<dbReference type="InterPro" id="IPR011098">
    <property type="entry name" value="G5_dom"/>
</dbReference>
<dbReference type="OrthoDB" id="9797191at2"/>
<dbReference type="Proteomes" id="UP000095395">
    <property type="component" value="Unassembled WGS sequence"/>
</dbReference>
<dbReference type="PANTHER" id="PTHR35788:SF1">
    <property type="entry name" value="EXPORTED PROTEIN"/>
    <property type="match status" value="1"/>
</dbReference>
<proteinExistence type="predicted"/>
<dbReference type="SMART" id="SM01208">
    <property type="entry name" value="G5"/>
    <property type="match status" value="1"/>
</dbReference>
<feature type="chain" id="PRO_5042329917" evidence="2">
    <location>
        <begin position="26"/>
        <end position="525"/>
    </location>
</feature>
<accession>A0A0M6WTH9</accession>
<name>A0A0M6WTH9_9FIRM</name>
<feature type="signal peptide" evidence="2">
    <location>
        <begin position="1"/>
        <end position="25"/>
    </location>
</feature>
<sequence length="525" mass="55537">MNNISKKWMKWIPLFTLAALCIGFAGGGAATKAETAENHKIADGVYIGNVYVGGMTEEEAVDAISAYAQSVDDAVLTLNANGKSVEVSAQELGITFQNTNAVQEALAVGRNGNLIKRYKDKKDLEHGSKVFELPLGLNETAAREVLTAKAEKLNNEAVDNGLIRENGQFQFIEGSSGVEVNVEKSLMTIEDYLKNNWDGTDASIDLVAEVVEPEGTKEELAKVKDLLGSYTTNYSTSSAGRCANISVAAGKINGTVLYPGEEFSVGQTIGPLTAAGGYELAGAYENGQTVQSYGGGVCQVSTTLYNAVLKAELEVTQRSNHSMIVTYVKPSMDAAIAGDYKDLKFVNNLDAPIYIEGYTVGKDIYFNIYGQETRPSNRKVTYESEVVSEEDPGTQFVATGDAVGSISTTQGKHMGYVARLWKIVTVDGVEQSRDAINKSTYKSSPKIVNVGTASADPNATAAVNAALATGDEATIYATVAQYSGAGQTPAETPAETPADGSAEAAAILGTVDESQITENTTTEGQ</sequence>
<keyword evidence="1 2" id="KW-0732">Signal</keyword>
<dbReference type="STRING" id="360807.ERS852392_02760"/>
<dbReference type="Pfam" id="PF12229">
    <property type="entry name" value="PG_binding_4"/>
    <property type="match status" value="1"/>
</dbReference>
<feature type="domain" description="G5" evidence="3">
    <location>
        <begin position="378"/>
        <end position="454"/>
    </location>
</feature>
<evidence type="ECO:0000313" key="6">
    <source>
        <dbReference type="Proteomes" id="UP000049828"/>
    </source>
</evidence>
<keyword evidence="6" id="KW-1185">Reference proteome</keyword>
<reference evidence="4" key="1">
    <citation type="submission" date="2015-05" db="EMBL/GenBank/DDBJ databases">
        <authorList>
            <person name="Wang D.B."/>
            <person name="Wang M."/>
        </authorList>
    </citation>
    <scope>NUCLEOTIDE SEQUENCE [LARGE SCALE GENOMIC DNA]</scope>
    <source>
        <strain evidence="4">L1-83</strain>
    </source>
</reference>
<evidence type="ECO:0000256" key="1">
    <source>
        <dbReference type="ARBA" id="ARBA00022729"/>
    </source>
</evidence>
<protein>
    <submittedName>
        <fullName evidence="5">Uncharacterized vancomycin resistance protein</fullName>
    </submittedName>
</protein>
<dbReference type="InterPro" id="IPR052913">
    <property type="entry name" value="Glycopeptide_resist_protein"/>
</dbReference>
<evidence type="ECO:0000313" key="4">
    <source>
        <dbReference type="EMBL" id="CRL40980.1"/>
    </source>
</evidence>
<organism evidence="4 6">
    <name type="scientific">Roseburia inulinivorans</name>
    <dbReference type="NCBI Taxonomy" id="360807"/>
    <lineage>
        <taxon>Bacteria</taxon>
        <taxon>Bacillati</taxon>
        <taxon>Bacillota</taxon>
        <taxon>Clostridia</taxon>
        <taxon>Lachnospirales</taxon>
        <taxon>Lachnospiraceae</taxon>
        <taxon>Roseburia</taxon>
    </lineage>
</organism>
<dbReference type="RefSeq" id="WP_021923554.1">
    <property type="nucleotide sequence ID" value="NZ_CVRS01000087.1"/>
</dbReference>
<evidence type="ECO:0000313" key="7">
    <source>
        <dbReference type="Proteomes" id="UP000095395"/>
    </source>
</evidence>